<evidence type="ECO:0000256" key="1">
    <source>
        <dbReference type="SAM" id="MobiDB-lite"/>
    </source>
</evidence>
<feature type="compositionally biased region" description="Gly residues" evidence="1">
    <location>
        <begin position="228"/>
        <end position="241"/>
    </location>
</feature>
<evidence type="ECO:0000313" key="3">
    <source>
        <dbReference type="Proteomes" id="UP001498476"/>
    </source>
</evidence>
<feature type="compositionally biased region" description="Polar residues" evidence="1">
    <location>
        <begin position="202"/>
        <end position="223"/>
    </location>
</feature>
<feature type="compositionally biased region" description="Basic residues" evidence="1">
    <location>
        <begin position="308"/>
        <end position="318"/>
    </location>
</feature>
<dbReference type="Proteomes" id="UP001498476">
    <property type="component" value="Unassembled WGS sequence"/>
</dbReference>
<feature type="region of interest" description="Disordered" evidence="1">
    <location>
        <begin position="188"/>
        <end position="326"/>
    </location>
</feature>
<organism evidence="2 3">
    <name type="scientific">Neonectria punicea</name>
    <dbReference type="NCBI Taxonomy" id="979145"/>
    <lineage>
        <taxon>Eukaryota</taxon>
        <taxon>Fungi</taxon>
        <taxon>Dikarya</taxon>
        <taxon>Ascomycota</taxon>
        <taxon>Pezizomycotina</taxon>
        <taxon>Sordariomycetes</taxon>
        <taxon>Hypocreomycetidae</taxon>
        <taxon>Hypocreales</taxon>
        <taxon>Nectriaceae</taxon>
        <taxon>Neonectria</taxon>
    </lineage>
</organism>
<dbReference type="EMBL" id="JAZAVJ010000375">
    <property type="protein sequence ID" value="KAK7398134.1"/>
    <property type="molecule type" value="Genomic_DNA"/>
</dbReference>
<feature type="region of interest" description="Disordered" evidence="1">
    <location>
        <begin position="1"/>
        <end position="56"/>
    </location>
</feature>
<feature type="compositionally biased region" description="Polar residues" evidence="1">
    <location>
        <begin position="1"/>
        <end position="13"/>
    </location>
</feature>
<keyword evidence="3" id="KW-1185">Reference proteome</keyword>
<protein>
    <submittedName>
        <fullName evidence="2">Uncharacterized protein</fullName>
    </submittedName>
</protein>
<evidence type="ECO:0000313" key="2">
    <source>
        <dbReference type="EMBL" id="KAK7398134.1"/>
    </source>
</evidence>
<gene>
    <name evidence="2" type="ORF">QQX98_012498</name>
</gene>
<comment type="caution">
    <text evidence="2">The sequence shown here is derived from an EMBL/GenBank/DDBJ whole genome shotgun (WGS) entry which is preliminary data.</text>
</comment>
<feature type="compositionally biased region" description="Polar residues" evidence="1">
    <location>
        <begin position="267"/>
        <end position="278"/>
    </location>
</feature>
<accession>A0ABR1GJ57</accession>
<sequence>MNNRESGEQTGWQDISRPGHAFQTWRGSPRRIEPSSFSAVPSARQPPVTQQGPELSLSRHMYCAIEPTPEHREPLRAASHGRGSNLIRLADGREFWGETVEDAFRQYAAEKENVRRTSEIQITMQARRSAPYRPHPGAHGLLASLMDNAQELLDPVVHETLAEIEKATRARAQFTCVRIDGPELTPAAAAAVPPRAPRSTLVEGSQNVSSSMQLGQSGASFAPQTYGGSSGSGGGSSGGHGQTWSGYEQGRGQVGGGGRMADRTAEVQPQPQIAQAQSGAARPVQFGWRKSRRTMTKEEKVEDNRERRERRKLMKVAKAKSGPGQQ</sequence>
<feature type="compositionally biased region" description="Basic and acidic residues" evidence="1">
    <location>
        <begin position="295"/>
        <end position="307"/>
    </location>
</feature>
<proteinExistence type="predicted"/>
<reference evidence="2 3" key="1">
    <citation type="journal article" date="2025" name="Microbiol. Resour. Announc.">
        <title>Draft genome sequences for Neonectria magnoliae and Neonectria punicea, canker pathogens of Liriodendron tulipifera and Acer saccharum in West Virginia.</title>
        <authorList>
            <person name="Petronek H.M."/>
            <person name="Kasson M.T."/>
            <person name="Metheny A.M."/>
            <person name="Stauder C.M."/>
            <person name="Lovett B."/>
            <person name="Lynch S.C."/>
            <person name="Garnas J.R."/>
            <person name="Kasson L.R."/>
            <person name="Stajich J.E."/>
        </authorList>
    </citation>
    <scope>NUCLEOTIDE SEQUENCE [LARGE SCALE GENOMIC DNA]</scope>
    <source>
        <strain evidence="2 3">NRRL 64653</strain>
    </source>
</reference>
<name>A0ABR1GJ57_9HYPO</name>